<keyword evidence="1" id="KW-0472">Membrane</keyword>
<feature type="transmembrane region" description="Helical" evidence="1">
    <location>
        <begin position="96"/>
        <end position="121"/>
    </location>
</feature>
<feature type="transmembrane region" description="Helical" evidence="1">
    <location>
        <begin position="6"/>
        <end position="23"/>
    </location>
</feature>
<accession>A0A831SR26</accession>
<evidence type="ECO:0000313" key="2">
    <source>
        <dbReference type="EMBL" id="HED30288.1"/>
    </source>
</evidence>
<feature type="transmembrane region" description="Helical" evidence="1">
    <location>
        <begin position="30"/>
        <end position="51"/>
    </location>
</feature>
<organism evidence="2">
    <name type="scientific">Prosthecochloris aestuarii</name>
    <dbReference type="NCBI Taxonomy" id="1102"/>
    <lineage>
        <taxon>Bacteria</taxon>
        <taxon>Pseudomonadati</taxon>
        <taxon>Chlorobiota</taxon>
        <taxon>Chlorobiia</taxon>
        <taxon>Chlorobiales</taxon>
        <taxon>Chlorobiaceae</taxon>
        <taxon>Prosthecochloris</taxon>
    </lineage>
</organism>
<proteinExistence type="predicted"/>
<evidence type="ECO:0000256" key="1">
    <source>
        <dbReference type="SAM" id="Phobius"/>
    </source>
</evidence>
<dbReference type="Proteomes" id="UP000886335">
    <property type="component" value="Unassembled WGS sequence"/>
</dbReference>
<dbReference type="EMBL" id="DSBW01000024">
    <property type="protein sequence ID" value="HED30288.1"/>
    <property type="molecule type" value="Genomic_DNA"/>
</dbReference>
<comment type="caution">
    <text evidence="2">The sequence shown here is derived from an EMBL/GenBank/DDBJ whole genome shotgun (WGS) entry which is preliminary data.</text>
</comment>
<name>A0A831SR26_PROAE</name>
<keyword evidence="1" id="KW-0812">Transmembrane</keyword>
<keyword evidence="1" id="KW-1133">Transmembrane helix</keyword>
<reference evidence="2" key="1">
    <citation type="journal article" date="2020" name="mSystems">
        <title>Genome- and Community-Level Interaction Insights into Carbon Utilization and Element Cycling Functions of Hydrothermarchaeota in Hydrothermal Sediment.</title>
        <authorList>
            <person name="Zhou Z."/>
            <person name="Liu Y."/>
            <person name="Xu W."/>
            <person name="Pan J."/>
            <person name="Luo Z.H."/>
            <person name="Li M."/>
        </authorList>
    </citation>
    <scope>NUCLEOTIDE SEQUENCE [LARGE SCALE GENOMIC DNA]</scope>
    <source>
        <strain evidence="2">SpSt-1181</strain>
    </source>
</reference>
<protein>
    <submittedName>
        <fullName evidence="2">Uncharacterized protein</fullName>
    </submittedName>
</protein>
<dbReference type="AlphaFoldDB" id="A0A831SR26"/>
<gene>
    <name evidence="2" type="ORF">ENN50_01075</name>
</gene>
<sequence length="124" mass="13544">MSLAEFLYFLAFTTYIIGACWSLRSDGRKAAVIVLIVGVISDVLVTALAMFGPEAFDMGATGRNFAIDLGAVLGAVVWTLALCTLAAWYMQRKPLFHVLTVATLLVWFVAYLAFLCGLHVYPMT</sequence>
<feature type="transmembrane region" description="Helical" evidence="1">
    <location>
        <begin position="71"/>
        <end position="89"/>
    </location>
</feature>